<organism evidence="1">
    <name type="scientific">marine metagenome</name>
    <dbReference type="NCBI Taxonomy" id="408172"/>
    <lineage>
        <taxon>unclassified sequences</taxon>
        <taxon>metagenomes</taxon>
        <taxon>ecological metagenomes</taxon>
    </lineage>
</organism>
<sequence>MEFDMKRLLPIVLFISVGFSQELIRGEYINEKGGVTVFYYKETQNKVLKVKSDSYYRNGQKWEETTYKDGKKDGKWTTWNPNGLKSIERTYKDGEPDGLWTVWYENGQKKREVIYKDKKRFSYKTWNRDGSVME</sequence>
<dbReference type="EMBL" id="UINC01191923">
    <property type="protein sequence ID" value="SVE06804.1"/>
    <property type="molecule type" value="Genomic_DNA"/>
</dbReference>
<accession>A0A383AGK8</accession>
<gene>
    <name evidence="1" type="ORF">METZ01_LOCUS459658</name>
</gene>
<dbReference type="Pfam" id="PF07661">
    <property type="entry name" value="MORN_2"/>
    <property type="match status" value="3"/>
</dbReference>
<evidence type="ECO:0008006" key="2">
    <source>
        <dbReference type="Google" id="ProtNLM"/>
    </source>
</evidence>
<dbReference type="InterPro" id="IPR011652">
    <property type="entry name" value="MORN_2"/>
</dbReference>
<reference evidence="1" key="1">
    <citation type="submission" date="2018-05" db="EMBL/GenBank/DDBJ databases">
        <authorList>
            <person name="Lanie J.A."/>
            <person name="Ng W.-L."/>
            <person name="Kazmierczak K.M."/>
            <person name="Andrzejewski T.M."/>
            <person name="Davidsen T.M."/>
            <person name="Wayne K.J."/>
            <person name="Tettelin H."/>
            <person name="Glass J.I."/>
            <person name="Rusch D."/>
            <person name="Podicherti R."/>
            <person name="Tsui H.-C.T."/>
            <person name="Winkler M.E."/>
        </authorList>
    </citation>
    <scope>NUCLEOTIDE SEQUENCE</scope>
</reference>
<proteinExistence type="predicted"/>
<dbReference type="SUPFAM" id="SSF82185">
    <property type="entry name" value="Histone H3 K4-specific methyltransferase SET7/9 N-terminal domain"/>
    <property type="match status" value="1"/>
</dbReference>
<evidence type="ECO:0000313" key="1">
    <source>
        <dbReference type="EMBL" id="SVE06804.1"/>
    </source>
</evidence>
<name>A0A383AGK8_9ZZZZ</name>
<dbReference type="AlphaFoldDB" id="A0A383AGK8"/>
<dbReference type="Gene3D" id="3.90.930.1">
    <property type="match status" value="1"/>
</dbReference>
<protein>
    <recommendedName>
        <fullName evidence="2">Toxin-antitoxin system YwqK family antitoxin</fullName>
    </recommendedName>
</protein>